<sequence>MQMNGAASPHKDHVRGNGSIPGDPIEFVSPGHRSEAPYFANAQEVLVTAGFYRWQRVTLRSRGLRHELQATPAPNVN</sequence>
<accession>A0ABU6W4R6</accession>
<gene>
    <name evidence="2" type="ORF">PIB30_002454</name>
</gene>
<keyword evidence="3" id="KW-1185">Reference proteome</keyword>
<evidence type="ECO:0000256" key="1">
    <source>
        <dbReference type="SAM" id="MobiDB-lite"/>
    </source>
</evidence>
<dbReference type="Proteomes" id="UP001341840">
    <property type="component" value="Unassembled WGS sequence"/>
</dbReference>
<evidence type="ECO:0000313" key="3">
    <source>
        <dbReference type="Proteomes" id="UP001341840"/>
    </source>
</evidence>
<dbReference type="EMBL" id="JASCZI010181247">
    <property type="protein sequence ID" value="MED6179630.1"/>
    <property type="molecule type" value="Genomic_DNA"/>
</dbReference>
<organism evidence="2 3">
    <name type="scientific">Stylosanthes scabra</name>
    <dbReference type="NCBI Taxonomy" id="79078"/>
    <lineage>
        <taxon>Eukaryota</taxon>
        <taxon>Viridiplantae</taxon>
        <taxon>Streptophyta</taxon>
        <taxon>Embryophyta</taxon>
        <taxon>Tracheophyta</taxon>
        <taxon>Spermatophyta</taxon>
        <taxon>Magnoliopsida</taxon>
        <taxon>eudicotyledons</taxon>
        <taxon>Gunneridae</taxon>
        <taxon>Pentapetalae</taxon>
        <taxon>rosids</taxon>
        <taxon>fabids</taxon>
        <taxon>Fabales</taxon>
        <taxon>Fabaceae</taxon>
        <taxon>Papilionoideae</taxon>
        <taxon>50 kb inversion clade</taxon>
        <taxon>dalbergioids sensu lato</taxon>
        <taxon>Dalbergieae</taxon>
        <taxon>Pterocarpus clade</taxon>
        <taxon>Stylosanthes</taxon>
    </lineage>
</organism>
<reference evidence="2 3" key="1">
    <citation type="journal article" date="2023" name="Plants (Basel)">
        <title>Bridging the Gap: Combining Genomics and Transcriptomics Approaches to Understand Stylosanthes scabra, an Orphan Legume from the Brazilian Caatinga.</title>
        <authorList>
            <person name="Ferreira-Neto J.R.C."/>
            <person name="da Silva M.D."/>
            <person name="Binneck E."/>
            <person name="de Melo N.F."/>
            <person name="da Silva R.H."/>
            <person name="de Melo A.L.T.M."/>
            <person name="Pandolfi V."/>
            <person name="Bustamante F.O."/>
            <person name="Brasileiro-Vidal A.C."/>
            <person name="Benko-Iseppon A.M."/>
        </authorList>
    </citation>
    <scope>NUCLEOTIDE SEQUENCE [LARGE SCALE GENOMIC DNA]</scope>
    <source>
        <tissue evidence="2">Leaves</tissue>
    </source>
</reference>
<name>A0ABU6W4R6_9FABA</name>
<proteinExistence type="predicted"/>
<evidence type="ECO:0000313" key="2">
    <source>
        <dbReference type="EMBL" id="MED6179630.1"/>
    </source>
</evidence>
<feature type="region of interest" description="Disordered" evidence="1">
    <location>
        <begin position="1"/>
        <end position="32"/>
    </location>
</feature>
<comment type="caution">
    <text evidence="2">The sequence shown here is derived from an EMBL/GenBank/DDBJ whole genome shotgun (WGS) entry which is preliminary data.</text>
</comment>
<protein>
    <submittedName>
        <fullName evidence="2">Uncharacterized protein</fullName>
    </submittedName>
</protein>